<accession>A0ABS4V6W1</accession>
<dbReference type="EMBL" id="JAGINS010000001">
    <property type="protein sequence ID" value="MBP2359644.1"/>
    <property type="molecule type" value="Genomic_DNA"/>
</dbReference>
<comment type="caution">
    <text evidence="1">The sequence shown here is derived from an EMBL/GenBank/DDBJ whole genome shotgun (WGS) entry which is preliminary data.</text>
</comment>
<protein>
    <submittedName>
        <fullName evidence="1">Uncharacterized protein</fullName>
    </submittedName>
</protein>
<sequence length="69" mass="7386">MRDYRLTSLLFFVPFMAVGGIDRVQESGWSPLLGAGEIVLAVCVLAGAVKEIRGGLLHRKTGRATGRNG</sequence>
<name>A0ABS4V6W1_9ACTN</name>
<keyword evidence="2" id="KW-1185">Reference proteome</keyword>
<evidence type="ECO:0000313" key="1">
    <source>
        <dbReference type="EMBL" id="MBP2359644.1"/>
    </source>
</evidence>
<gene>
    <name evidence="1" type="ORF">JOF59_002044</name>
</gene>
<organism evidence="1 2">
    <name type="scientific">Streptomyces clavifer</name>
    <dbReference type="NCBI Taxonomy" id="68188"/>
    <lineage>
        <taxon>Bacteria</taxon>
        <taxon>Bacillati</taxon>
        <taxon>Actinomycetota</taxon>
        <taxon>Actinomycetes</taxon>
        <taxon>Kitasatosporales</taxon>
        <taxon>Streptomycetaceae</taxon>
        <taxon>Streptomyces</taxon>
    </lineage>
</organism>
<dbReference type="Proteomes" id="UP001519311">
    <property type="component" value="Unassembled WGS sequence"/>
</dbReference>
<proteinExistence type="predicted"/>
<evidence type="ECO:0000313" key="2">
    <source>
        <dbReference type="Proteomes" id="UP001519311"/>
    </source>
</evidence>
<reference evidence="1 2" key="1">
    <citation type="submission" date="2021-03" db="EMBL/GenBank/DDBJ databases">
        <title>Sequencing the genomes of 1000 actinobacteria strains.</title>
        <authorList>
            <person name="Klenk H.-P."/>
        </authorList>
    </citation>
    <scope>NUCLEOTIDE SEQUENCE [LARGE SCALE GENOMIC DNA]</scope>
    <source>
        <strain evidence="1 2">DSM 40843</strain>
    </source>
</reference>
<dbReference type="RefSeq" id="WP_209469909.1">
    <property type="nucleotide sequence ID" value="NZ_BMWJ01000001.1"/>
</dbReference>